<evidence type="ECO:0000259" key="8">
    <source>
        <dbReference type="SMART" id="SM01390"/>
    </source>
</evidence>
<dbReference type="GO" id="GO:0042274">
    <property type="term" value="P:ribosomal small subunit biogenesis"/>
    <property type="evidence" value="ECO:0007669"/>
    <property type="project" value="TreeGrafter"/>
</dbReference>
<reference evidence="9" key="1">
    <citation type="journal article" date="2014" name="Front. Microbiol.">
        <title>High frequency of phylogenetically diverse reductive dehalogenase-homologous genes in deep subseafloor sedimentary metagenomes.</title>
        <authorList>
            <person name="Kawai M."/>
            <person name="Futagami T."/>
            <person name="Toyoda A."/>
            <person name="Takaki Y."/>
            <person name="Nishi S."/>
            <person name="Hori S."/>
            <person name="Arai W."/>
            <person name="Tsubouchi T."/>
            <person name="Morono Y."/>
            <person name="Uchiyama I."/>
            <person name="Ito T."/>
            <person name="Fujiyama A."/>
            <person name="Inagaki F."/>
            <person name="Takami H."/>
        </authorList>
    </citation>
    <scope>NUCLEOTIDE SEQUENCE</scope>
    <source>
        <strain evidence="9">Expedition CK06-06</strain>
    </source>
</reference>
<gene>
    <name evidence="9" type="ORF">S06H3_33158</name>
</gene>
<feature type="domain" description="Small ribosomal subunit protein uS4 N-terminal" evidence="8">
    <location>
        <begin position="1"/>
        <end position="65"/>
    </location>
</feature>
<dbReference type="InterPro" id="IPR022801">
    <property type="entry name" value="Ribosomal_uS4"/>
</dbReference>
<dbReference type="PROSITE" id="PS50889">
    <property type="entry name" value="S4"/>
    <property type="match status" value="1"/>
</dbReference>
<dbReference type="Pfam" id="PF01479">
    <property type="entry name" value="S4"/>
    <property type="match status" value="1"/>
</dbReference>
<dbReference type="InterPro" id="IPR002942">
    <property type="entry name" value="S4_RNA-bd"/>
</dbReference>
<dbReference type="NCBIfam" id="TIGR01017">
    <property type="entry name" value="rpsD_bact"/>
    <property type="match status" value="1"/>
</dbReference>
<dbReference type="Gene3D" id="3.10.290.10">
    <property type="entry name" value="RNA-binding S4 domain"/>
    <property type="match status" value="1"/>
</dbReference>
<keyword evidence="4" id="KW-0689">Ribosomal protein</keyword>
<evidence type="ECO:0000313" key="9">
    <source>
        <dbReference type="EMBL" id="GAI19968.1"/>
    </source>
</evidence>
<keyword evidence="2" id="KW-0699">rRNA-binding</keyword>
<dbReference type="SMART" id="SM01390">
    <property type="entry name" value="Ribosomal_S4"/>
    <property type="match status" value="1"/>
</dbReference>
<feature type="domain" description="RNA-binding S4" evidence="7">
    <location>
        <begin position="66"/>
        <end position="129"/>
    </location>
</feature>
<accession>X1LLN5</accession>
<evidence type="ECO:0000256" key="5">
    <source>
        <dbReference type="ARBA" id="ARBA00023274"/>
    </source>
</evidence>
<protein>
    <submittedName>
        <fullName evidence="9">Uncharacterized protein</fullName>
    </submittedName>
</protein>
<dbReference type="InterPro" id="IPR005709">
    <property type="entry name" value="Ribosomal_uS4_bac-type"/>
</dbReference>
<dbReference type="GO" id="GO:0006412">
    <property type="term" value="P:translation"/>
    <property type="evidence" value="ECO:0007669"/>
    <property type="project" value="InterPro"/>
</dbReference>
<dbReference type="GO" id="GO:0003735">
    <property type="term" value="F:structural constituent of ribosome"/>
    <property type="evidence" value="ECO:0007669"/>
    <property type="project" value="InterPro"/>
</dbReference>
<dbReference type="PANTHER" id="PTHR11831">
    <property type="entry name" value="30S 40S RIBOSOMAL PROTEIN"/>
    <property type="match status" value="1"/>
</dbReference>
<feature type="compositionally biased region" description="Basic residues" evidence="6">
    <location>
        <begin position="1"/>
        <end position="12"/>
    </location>
</feature>
<dbReference type="PROSITE" id="PS00632">
    <property type="entry name" value="RIBOSOMAL_S4"/>
    <property type="match status" value="1"/>
</dbReference>
<dbReference type="AlphaFoldDB" id="X1LLN5"/>
<dbReference type="EMBL" id="BARV01019769">
    <property type="protein sequence ID" value="GAI19968.1"/>
    <property type="molecule type" value="Genomic_DNA"/>
</dbReference>
<dbReference type="NCBIfam" id="NF003717">
    <property type="entry name" value="PRK05327.1"/>
    <property type="match status" value="1"/>
</dbReference>
<dbReference type="GO" id="GO:0019843">
    <property type="term" value="F:rRNA binding"/>
    <property type="evidence" value="ECO:0007669"/>
    <property type="project" value="UniProtKB-KW"/>
</dbReference>
<dbReference type="InterPro" id="IPR036986">
    <property type="entry name" value="S4_RNA-bd_sf"/>
</dbReference>
<feature type="non-terminal residue" evidence="9">
    <location>
        <position position="1"/>
    </location>
</feature>
<dbReference type="SUPFAM" id="SSF55174">
    <property type="entry name" value="Alpha-L RNA-binding motif"/>
    <property type="match status" value="1"/>
</dbReference>
<dbReference type="InterPro" id="IPR001912">
    <property type="entry name" value="Ribosomal_uS4_N"/>
</dbReference>
<dbReference type="GO" id="GO:0015935">
    <property type="term" value="C:small ribosomal subunit"/>
    <property type="evidence" value="ECO:0007669"/>
    <property type="project" value="InterPro"/>
</dbReference>
<dbReference type="InterPro" id="IPR018079">
    <property type="entry name" value="Ribosomal_uS4_CS"/>
</dbReference>
<evidence type="ECO:0000259" key="7">
    <source>
        <dbReference type="SMART" id="SM00363"/>
    </source>
</evidence>
<comment type="similarity">
    <text evidence="1">Belongs to the universal ribosomal protein uS4 family.</text>
</comment>
<proteinExistence type="inferred from homology"/>
<feature type="region of interest" description="Disordered" evidence="6">
    <location>
        <begin position="1"/>
        <end position="20"/>
    </location>
</feature>
<dbReference type="Gene3D" id="1.10.1050.10">
    <property type="entry name" value="Ribosomal Protein S4 Delta 41, Chain A, domain 1"/>
    <property type="match status" value="1"/>
</dbReference>
<evidence type="ECO:0000256" key="6">
    <source>
        <dbReference type="SAM" id="MobiDB-lite"/>
    </source>
</evidence>
<evidence type="ECO:0000256" key="3">
    <source>
        <dbReference type="ARBA" id="ARBA00022884"/>
    </source>
</evidence>
<dbReference type="SMART" id="SM00363">
    <property type="entry name" value="S4"/>
    <property type="match status" value="1"/>
</dbReference>
<comment type="caution">
    <text evidence="9">The sequence shown here is derived from an EMBL/GenBank/DDBJ whole genome shotgun (WGS) entry which is preliminary data.</text>
</comment>
<evidence type="ECO:0000256" key="4">
    <source>
        <dbReference type="ARBA" id="ARBA00022980"/>
    </source>
</evidence>
<keyword evidence="5" id="KW-0687">Ribonucleoprotein</keyword>
<dbReference type="FunFam" id="3.10.290.10:FF:000001">
    <property type="entry name" value="30S ribosomal protein S4"/>
    <property type="match status" value="1"/>
</dbReference>
<dbReference type="PANTHER" id="PTHR11831:SF4">
    <property type="entry name" value="SMALL RIBOSOMAL SUBUNIT PROTEIN US4M"/>
    <property type="match status" value="1"/>
</dbReference>
<dbReference type="CDD" id="cd00165">
    <property type="entry name" value="S4"/>
    <property type="match status" value="1"/>
</dbReference>
<sequence>YPPGQKKKRRIRAPSEYGKELREKQKLKKCYNLGERQFRKYVKEILESHRGEKKDVLTLLIKTLESRLDNVIFRLGIAASRSQARQLISHGHFLVNSKAVNNPGYLVKKGDKIRISPSSRKKIIFQNLPTLLKKRELPSWISLDVEKLEGKVIGTPSLEEAVPPAEVSLIFEYYSR</sequence>
<keyword evidence="3" id="KW-0694">RNA-binding</keyword>
<dbReference type="HAMAP" id="MF_01306_B">
    <property type="entry name" value="Ribosomal_uS4_B"/>
    <property type="match status" value="1"/>
</dbReference>
<organism evidence="9">
    <name type="scientific">marine sediment metagenome</name>
    <dbReference type="NCBI Taxonomy" id="412755"/>
    <lineage>
        <taxon>unclassified sequences</taxon>
        <taxon>metagenomes</taxon>
        <taxon>ecological metagenomes</taxon>
    </lineage>
</organism>
<name>X1LLN5_9ZZZZ</name>
<evidence type="ECO:0000256" key="2">
    <source>
        <dbReference type="ARBA" id="ARBA00022730"/>
    </source>
</evidence>
<dbReference type="Pfam" id="PF00163">
    <property type="entry name" value="Ribosomal_S4"/>
    <property type="match status" value="1"/>
</dbReference>
<evidence type="ECO:0000256" key="1">
    <source>
        <dbReference type="ARBA" id="ARBA00007465"/>
    </source>
</evidence>